<dbReference type="InterPro" id="IPR011333">
    <property type="entry name" value="SKP1/BTB/POZ_sf"/>
</dbReference>
<evidence type="ECO:0000259" key="1">
    <source>
        <dbReference type="PROSITE" id="PS50097"/>
    </source>
</evidence>
<dbReference type="Pfam" id="PF00651">
    <property type="entry name" value="BTB"/>
    <property type="match status" value="1"/>
</dbReference>
<dbReference type="Gene3D" id="3.30.710.10">
    <property type="entry name" value="Potassium Channel Kv1.1, Chain A"/>
    <property type="match status" value="1"/>
</dbReference>
<dbReference type="SUPFAM" id="SSF54695">
    <property type="entry name" value="POZ domain"/>
    <property type="match status" value="1"/>
</dbReference>
<dbReference type="EMBL" id="SEKV01000123">
    <property type="protein sequence ID" value="TFY63668.1"/>
    <property type="molecule type" value="Genomic_DNA"/>
</dbReference>
<dbReference type="AlphaFoldDB" id="A0A4Y9YPF6"/>
<gene>
    <name evidence="2" type="ORF">EVJ58_g3119</name>
</gene>
<evidence type="ECO:0000313" key="2">
    <source>
        <dbReference type="EMBL" id="TFY63668.1"/>
    </source>
</evidence>
<organism evidence="2 3">
    <name type="scientific">Rhodofomes roseus</name>
    <dbReference type="NCBI Taxonomy" id="34475"/>
    <lineage>
        <taxon>Eukaryota</taxon>
        <taxon>Fungi</taxon>
        <taxon>Dikarya</taxon>
        <taxon>Basidiomycota</taxon>
        <taxon>Agaricomycotina</taxon>
        <taxon>Agaricomycetes</taxon>
        <taxon>Polyporales</taxon>
        <taxon>Rhodofomes</taxon>
    </lineage>
</organism>
<comment type="caution">
    <text evidence="2">The sequence shown here is derived from an EMBL/GenBank/DDBJ whole genome shotgun (WGS) entry which is preliminary data.</text>
</comment>
<sequence length="221" mass="25289">MLQSDARSPDAQAAAASPRRHETFYLEDGNVIFQVEDVLFNVHRYFFQRYSQSFYGMFLCKPTEGVPQEGSSDDAPIVLEQTSAVDFARLLRVFYPDSFVKWQLGTTEEWTSVLRLAHRWQFDNIVALVGDWLPTTATPVEQIALAREFHLPNIVGPAGVQLCARAEPLSLDETRQLGVDAAHVIWLLRENYRTNWRNMEVRIQDAAKVEEAFESLDRPDV</sequence>
<accession>A0A4Y9YPF6</accession>
<dbReference type="SMART" id="SM00225">
    <property type="entry name" value="BTB"/>
    <property type="match status" value="1"/>
</dbReference>
<dbReference type="InterPro" id="IPR000210">
    <property type="entry name" value="BTB/POZ_dom"/>
</dbReference>
<dbReference type="Proteomes" id="UP000298390">
    <property type="component" value="Unassembled WGS sequence"/>
</dbReference>
<dbReference type="STRING" id="34475.A0A4Y9YPF6"/>
<feature type="domain" description="BTB" evidence="1">
    <location>
        <begin position="29"/>
        <end position="95"/>
    </location>
</feature>
<reference evidence="2 3" key="1">
    <citation type="submission" date="2019-01" db="EMBL/GenBank/DDBJ databases">
        <title>Genome sequencing of the rare red list fungi Fomitopsis rosea.</title>
        <authorList>
            <person name="Buettner E."/>
            <person name="Kellner H."/>
        </authorList>
    </citation>
    <scope>NUCLEOTIDE SEQUENCE [LARGE SCALE GENOMIC DNA]</scope>
    <source>
        <strain evidence="2 3">DSM 105464</strain>
    </source>
</reference>
<protein>
    <recommendedName>
        <fullName evidence="1">BTB domain-containing protein</fullName>
    </recommendedName>
</protein>
<dbReference type="PROSITE" id="PS50097">
    <property type="entry name" value="BTB"/>
    <property type="match status" value="1"/>
</dbReference>
<evidence type="ECO:0000313" key="3">
    <source>
        <dbReference type="Proteomes" id="UP000298390"/>
    </source>
</evidence>
<proteinExistence type="predicted"/>
<name>A0A4Y9YPF6_9APHY</name>